<evidence type="ECO:0000313" key="11">
    <source>
        <dbReference type="Proteomes" id="UP000015354"/>
    </source>
</evidence>
<feature type="domain" description="DUF3645" evidence="9">
    <location>
        <begin position="2767"/>
        <end position="2798"/>
    </location>
</feature>
<evidence type="ECO:0000256" key="2">
    <source>
        <dbReference type="ARBA" id="ARBA00012759"/>
    </source>
</evidence>
<dbReference type="PANTHER" id="PTHR13367">
    <property type="entry name" value="UBIQUITIN THIOESTERASE"/>
    <property type="match status" value="1"/>
</dbReference>
<dbReference type="PANTHER" id="PTHR13367:SF28">
    <property type="entry name" value="UBIQUITIN THIOESTERASE ZRANB1"/>
    <property type="match status" value="1"/>
</dbReference>
<dbReference type="GO" id="GO:0070530">
    <property type="term" value="F:K63-linked polyubiquitin modification-dependent protein binding"/>
    <property type="evidence" value="ECO:0007669"/>
    <property type="project" value="TreeGrafter"/>
</dbReference>
<dbReference type="OrthoDB" id="2684236at2759"/>
<dbReference type="Pfam" id="PF12340">
    <property type="entry name" value="DUF3638"/>
    <property type="match status" value="1"/>
</dbReference>
<evidence type="ECO:0000256" key="5">
    <source>
        <dbReference type="ARBA" id="ARBA00022801"/>
    </source>
</evidence>
<keyword evidence="3" id="KW-0645">Protease</keyword>
<feature type="domain" description="DUF3638" evidence="8">
    <location>
        <begin position="2282"/>
        <end position="2524"/>
    </location>
</feature>
<accession>S9TV02</accession>
<evidence type="ECO:0000256" key="6">
    <source>
        <dbReference type="ARBA" id="ARBA00022807"/>
    </source>
</evidence>
<dbReference type="InterPro" id="IPR022099">
    <property type="entry name" value="DUF3638"/>
</dbReference>
<keyword evidence="4" id="KW-0833">Ubl conjugation pathway</keyword>
<reference evidence="10 11" key="1">
    <citation type="journal article" date="2013" name="PLoS ONE">
        <title>Predicting the Proteins of Angomonas deanei, Strigomonas culicis and Their Respective Endosymbionts Reveals New Aspects of the Trypanosomatidae Family.</title>
        <authorList>
            <person name="Motta M.C."/>
            <person name="Martins A.C."/>
            <person name="de Souza S.S."/>
            <person name="Catta-Preta C.M."/>
            <person name="Silva R."/>
            <person name="Klein C.C."/>
            <person name="de Almeida L.G."/>
            <person name="de Lima Cunha O."/>
            <person name="Ciapina L.P."/>
            <person name="Brocchi M."/>
            <person name="Colabardini A.C."/>
            <person name="de Araujo Lima B."/>
            <person name="Machado C.R."/>
            <person name="de Almeida Soares C.M."/>
            <person name="Probst C.M."/>
            <person name="de Menezes C.B."/>
            <person name="Thompson C.E."/>
            <person name="Bartholomeu D.C."/>
            <person name="Gradia D.F."/>
            <person name="Pavoni D.P."/>
            <person name="Grisard E.C."/>
            <person name="Fantinatti-Garboggini F."/>
            <person name="Marchini F.K."/>
            <person name="Rodrigues-Luiz G.F."/>
            <person name="Wagner G."/>
            <person name="Goldman G.H."/>
            <person name="Fietto J.L."/>
            <person name="Elias M.C."/>
            <person name="Goldman M.H."/>
            <person name="Sagot M.F."/>
            <person name="Pereira M."/>
            <person name="Stoco P.H."/>
            <person name="de Mendonca-Neto R.P."/>
            <person name="Teixeira S.M."/>
            <person name="Maciel T.E."/>
            <person name="de Oliveira Mendes T.A."/>
            <person name="Urmenyi T.P."/>
            <person name="de Souza W."/>
            <person name="Schenkman S."/>
            <person name="de Vasconcelos A.T."/>
        </authorList>
    </citation>
    <scope>NUCLEOTIDE SEQUENCE [LARGE SCALE GENOMIC DNA]</scope>
</reference>
<dbReference type="GO" id="GO:0071947">
    <property type="term" value="P:protein deubiquitination involved in ubiquitin-dependent protein catabolic process"/>
    <property type="evidence" value="ECO:0007669"/>
    <property type="project" value="TreeGrafter"/>
</dbReference>
<evidence type="ECO:0000313" key="10">
    <source>
        <dbReference type="EMBL" id="EPY20394.1"/>
    </source>
</evidence>
<dbReference type="GO" id="GO:0005737">
    <property type="term" value="C:cytoplasm"/>
    <property type="evidence" value="ECO:0007669"/>
    <property type="project" value="TreeGrafter"/>
</dbReference>
<evidence type="ECO:0000256" key="4">
    <source>
        <dbReference type="ARBA" id="ARBA00022786"/>
    </source>
</evidence>
<dbReference type="EC" id="3.4.19.12" evidence="2"/>
<organism evidence="10 11">
    <name type="scientific">Strigomonas culicis</name>
    <dbReference type="NCBI Taxonomy" id="28005"/>
    <lineage>
        <taxon>Eukaryota</taxon>
        <taxon>Discoba</taxon>
        <taxon>Euglenozoa</taxon>
        <taxon>Kinetoplastea</taxon>
        <taxon>Metakinetoplastina</taxon>
        <taxon>Trypanosomatida</taxon>
        <taxon>Trypanosomatidae</taxon>
        <taxon>Strigomonadinae</taxon>
        <taxon>Strigomonas</taxon>
    </lineage>
</organism>
<name>S9TV02_9TRYP</name>
<dbReference type="InterPro" id="IPR027417">
    <property type="entry name" value="P-loop_NTPase"/>
</dbReference>
<dbReference type="InterPro" id="IPR051346">
    <property type="entry name" value="OTU_Deubiquitinase"/>
</dbReference>
<keyword evidence="11" id="KW-1185">Reference proteome</keyword>
<dbReference type="Pfam" id="PF12359">
    <property type="entry name" value="DUF3645"/>
    <property type="match status" value="1"/>
</dbReference>
<evidence type="ECO:0000256" key="3">
    <source>
        <dbReference type="ARBA" id="ARBA00022670"/>
    </source>
</evidence>
<evidence type="ECO:0000256" key="7">
    <source>
        <dbReference type="SAM" id="Coils"/>
    </source>
</evidence>
<keyword evidence="7" id="KW-0175">Coiled coil</keyword>
<dbReference type="GO" id="GO:0004843">
    <property type="term" value="F:cysteine-type deubiquitinase activity"/>
    <property type="evidence" value="ECO:0007669"/>
    <property type="project" value="UniProtKB-EC"/>
</dbReference>
<dbReference type="Proteomes" id="UP000015354">
    <property type="component" value="Unassembled WGS sequence"/>
</dbReference>
<comment type="caution">
    <text evidence="10">The sequence shown here is derived from an EMBL/GenBank/DDBJ whole genome shotgun (WGS) entry which is preliminary data.</text>
</comment>
<dbReference type="EMBL" id="ATMH01009012">
    <property type="protein sequence ID" value="EPY20394.1"/>
    <property type="molecule type" value="Genomic_DNA"/>
</dbReference>
<dbReference type="InterPro" id="IPR022105">
    <property type="entry name" value="DUF3645"/>
</dbReference>
<dbReference type="GO" id="GO:0005634">
    <property type="term" value="C:nucleus"/>
    <property type="evidence" value="ECO:0007669"/>
    <property type="project" value="TreeGrafter"/>
</dbReference>
<evidence type="ECO:0000259" key="8">
    <source>
        <dbReference type="Pfam" id="PF12340"/>
    </source>
</evidence>
<evidence type="ECO:0000259" key="9">
    <source>
        <dbReference type="Pfam" id="PF12359"/>
    </source>
</evidence>
<feature type="non-terminal residue" evidence="10">
    <location>
        <position position="3204"/>
    </location>
</feature>
<keyword evidence="5" id="KW-0378">Hydrolase</keyword>
<gene>
    <name evidence="10" type="ORF">STCU_09012</name>
</gene>
<sequence>MHIIEYISWVFTALVPVPLPPDATVPPLEGRTVARFYTEDRFPPARDGAADVQVELLECIYFLMLSLANAWQAVETPTRSYDAERCLMAMTMLLVFDAILRQTEGSVKACMVAMLLGSDGGYYPSTTLGRGNLDFATVAATLELTNPSQLLIRSAVLRYIAYQKQAYRHELFDMRMPDKLEVRKTDSTMTFLRLVLDNAGYALDASGGLVAGSSEMDKLADWLCSARSPLAREHPEYTMLRDMVLLAKFLGTMEMRDAQLLRRRKEADPLASWTLSFDEDTPGRQMSAGWRTRPVGPRWECGMVRGRDMDIADILVKGFGDREVLYGEGLALHSPIAVDKLIEVERPTEDDVLHAASLPKFGGALNAEEAEVLLSCLTTPYIRIPLLLEFFASQDRHTYLFEPQVQAVLRALLFEPATYVGAERQAAAAEVQSTPVRLNRQQREAVERAHLRGDFSQRNDEDCLGTTYGLLLNEMAHAPAGVLRPLERLLRSVTELGPSSVYSANASFVLFMVHLVRDVLTFCRFVLERGMGHHGAVVRAYSRTFLGLLQETIVPLLQGWLQESEANADTPTQCVVYSYKSMVDRTLWQGLRLLDGDSDAACASLEQFLQSSTFVRARHGFGMGMQRTQLAAREGDDLLTPEEKVMRFLQAQGLDTSRVTTEMLEEGKRLMMSGGRRRAVFVHIRSRQHSDTVRMPNLFHSDPKSTTESRQLKLPPADVMEHVLFHDLLEDHLQIIHYLDGLRDARRDDVFTAVVRCVLLDHEDEKRAPAAQGGQGRGLGSLVASTTNLEDLGGGGGGWRTTSPGTYKGPAGTGLRFHAQTCELFWRNDELKPVPDSMSHFTDFETVLGKEMLQCGLVNRHEHRHWVHIVGTVYDVVEWTAPPSLADQGAHSPLLIAGNFPKEPVESAVFNGVTYDRAVAVEEDLPWPVREERWAVDLLRQALQGAFTEIRFAPLAAQRKEPAAAEQPSPVPEMHFLMNDAPQYEGEEDRATWKEAVAYDAPQPYLEVHNLVPHARKMYRSLVFTTNQRYCLHSVALSSKTRARESLHLTAFQGGDLARRIQRESSLEIHRYNDAIRGREMYLPSRLLQGLVPSVLLEAFMLWQGEDGVLRGYAITEDTSGARDVHVGPTPGAGAGSDPWFNYLIEVHFGARRQAQPDYSHMVVVRRDPHKPYTPISAATGAPPKEKDGTQEAAADVAVTMSAVDEEAEVHLVADAALLHANFLQYPEPLCRHLLAAYSRRTQQEATTTTDPSSGAVRVSDISEVIAWVSSPANARTVQPLVEAFYTAAAAATHPTAAPATGSARPPLQLESDDLVLLNLRRCAALRPLLQLFTCVEDCSHILVWGRPIDCEGPRGSNNEEEDHSRGVVVSAEGIRCRLAFVELPRLRVKFAVLESADAVGRARLHLADQPDWYVADLEDFVSPCGGPGDAASRQLHLLGQVRALQGAFQQHLLLCNTTREMSFMVPNHDFAPMPIDGDPFHTLLLFDRSSYIWRESVASPVYRFQIHSSLQFVTPATLAASLYYAVLQCATQHYAGALRTLESCYTDTAFSSEEAFMFHLFERTAADAYPDAHAVRLKLAHAVQYSTNAYRWPLADELQGYLRKARHVSRDCRLHRKELLDLVKRCTKAVPLVRSQLELYAGLLQRTAPGSGTADEEDHPEAETRDVAIKTPAMDRCGYPWDRLLLPSWEKISGQKLRRVTYRPPTAENLNEGKLIEFIWSDQLLMDEEGGSNTRLGFLFLYSLLKGDLQSSFLAKPVAGTLGPLLARWFQLRHARWGREAVAEGEQEVRLSWCATVLQLLELSGPAEWPSLSGVRDRAGLSRGTGTAESALLQNMDVLNGDMPLRRSDVPDFFDQIHRRAKEVFNAEDRASATHVHRARQSRTRYLARVPTERTVMVRMFDHLRESRILPADTGASQLQLCEADFPLAYFGERPEQRRRTLLAFSSRPLQELELTGSIIIEERPAAAAAADGEGAAMDELPFDLLRHPLAQLPMSQDMLRRLAEDAGCFRRQQTQQARYHFAALETEKIDALLSCTSYAQLDAAVQAMQQDLEACRARLAALRAADERRLAQLSDTVRAVVNTAAAPPPGSDPATDAARQAWELHQLRLAARDRTPVSYEWVCGSLLSTAMEAELMAVNPFMMEKLSTLRALLVLLLLTCHRLYFVEQCALALQHVLSFVQLIHLLRGGADGHPQREAEALVYALAQQFSLEVQPGVLKGILAERRAQGRREPVALSAEVCQVLRERLRLLCAAALDLLLAERHYVAASPTSAALTLTLDPRFLLFEFLFNIMLRARQVEMVNWFVANIHRGQSRVQQMIMGQGKTTVVGPLLALMLADGAHLVMQVMPTSLLEQTRGILRRCFGVVLVKHIYSIQFDRNFSEDDADIELLYQKLRSAEEDRSVVIAAPECVKSLFLKGIEQLHVLDTVETSDLQQASGGDVDDRQTSHAQTLLRKTVQRSALADAITPILQLWKRGVLIMDEVDVLLHPLRSELNFPIGLKHPIDLSGPRWRLPIHLLDAIFFFKQGRATEDVQDMMNLREGNYFSSTSYALQEQGASTEAARSAATMPTKHIAQRRRKEALRQARLATVRTAIQDGFHRRALQREPHLVLLDLVYYEAALLPALVPWLQLWLYEQLVEERVALGTVEEVPVWGEEELEEGEGPQGQLFPRSLLDFEHHTTTFLHSPAKDCAATKEAIAFLNAHLTSASLKLLNLSHDWLHRLLPHVLAKIDRVGFGLLRPSDMASSSSSGGGVGRTAEDRMPYSRQVMAVPFVAKDVPSRSSEFAHPDVVIGLTVLAYRYEGLRSRDVRGLLTQLKQDFARQAGPKEHRPAAVLYRRWLALSQADRRDPRDGEEGAGVPLSQLQVSDRVQMQALHRVLRQVPEVVHYYLCSCIFPRTMNFQQLKISACGHELGSSMLFEKRIGFSGTPSNLLPLDLGECYYEPGSDGRVLSVLTNPRVTRTELLPDNWSALSVLDRIAAAQPPFAALIDAGALITNMDNEDVARYLLARLPEALFDGVVYLDQQDRQVILQRDSSGHIAVPVAQCGIPLSRRFTFFDQVHTTGTDVRQAATASAVITLGKDLVFRDYAQGAYRMRGIGRGQRLTVFLIPEVVTRLQETLASFRTGDLLRDVPAWLLLNSMKIESLQFFKLSSQEVANVWRKRALQNLTADAVFANAHRALYSGYLRCRRFQLARPPVRRG</sequence>
<keyword evidence="6" id="KW-0788">Thiol protease</keyword>
<feature type="coiled-coil region" evidence="7">
    <location>
        <begin position="2040"/>
        <end position="2067"/>
    </location>
</feature>
<comment type="catalytic activity">
    <reaction evidence="1">
        <text>Thiol-dependent hydrolysis of ester, thioester, amide, peptide and isopeptide bonds formed by the C-terminal Gly of ubiquitin (a 76-residue protein attached to proteins as an intracellular targeting signal).</text>
        <dbReference type="EC" id="3.4.19.12"/>
    </reaction>
</comment>
<proteinExistence type="predicted"/>
<dbReference type="SUPFAM" id="SSF52540">
    <property type="entry name" value="P-loop containing nucleoside triphosphate hydrolases"/>
    <property type="match status" value="1"/>
</dbReference>
<protein>
    <recommendedName>
        <fullName evidence="2">ubiquitinyl hydrolase 1</fullName>
        <ecNumber evidence="2">3.4.19.12</ecNumber>
    </recommendedName>
</protein>
<evidence type="ECO:0000256" key="1">
    <source>
        <dbReference type="ARBA" id="ARBA00000707"/>
    </source>
</evidence>